<dbReference type="InterPro" id="IPR029044">
    <property type="entry name" value="Nucleotide-diphossugar_trans"/>
</dbReference>
<reference evidence="14" key="1">
    <citation type="submission" date="2022-11" db="EMBL/GenBank/DDBJ databases">
        <title>Genomics discovery of giant fungal viruses from subsurface oceanic crustal fluids.</title>
        <authorList>
            <person name="Bhattacharjee A.S."/>
            <person name="Schulz F."/>
            <person name="Woyke T."/>
            <person name="Orcutt B.N."/>
            <person name="Matinez Martinez J."/>
        </authorList>
    </citation>
    <scope>NUCLEOTIDE SEQUENCE</scope>
    <source>
        <strain evidence="13">VSAG1.JdFR</strain>
        <strain evidence="14">VSAG8.JdFR</strain>
    </source>
</reference>
<keyword evidence="4" id="KW-0328">Glycosyltransferase</keyword>
<dbReference type="GO" id="GO:0005975">
    <property type="term" value="P:carbohydrate metabolic process"/>
    <property type="evidence" value="ECO:0007669"/>
    <property type="project" value="InterPro"/>
</dbReference>
<protein>
    <submittedName>
        <fullName evidence="14">Beta-1,4-galactosyltransferase 1-like protein</fullName>
    </submittedName>
</protein>
<evidence type="ECO:0000313" key="14">
    <source>
        <dbReference type="EMBL" id="UZT29195.1"/>
    </source>
</evidence>
<dbReference type="Gene3D" id="3.90.550.10">
    <property type="entry name" value="Spore Coat Polysaccharide Biosynthesis Protein SpsA, Chain A"/>
    <property type="match status" value="1"/>
</dbReference>
<evidence type="ECO:0000256" key="10">
    <source>
        <dbReference type="ARBA" id="ARBA00023180"/>
    </source>
</evidence>
<comment type="pathway">
    <text evidence="2">Protein modification; protein glycosylation.</text>
</comment>
<evidence type="ECO:0000256" key="7">
    <source>
        <dbReference type="ARBA" id="ARBA00022968"/>
    </source>
</evidence>
<dbReference type="PANTHER" id="PTHR19300">
    <property type="entry name" value="BETA-1,4-GALACTOSYLTRANSFERASE"/>
    <property type="match status" value="1"/>
</dbReference>
<proteinExistence type="inferred from homology"/>
<feature type="domain" description="Galactosyltransferase N-terminal" evidence="12">
    <location>
        <begin position="5"/>
        <end position="87"/>
    </location>
</feature>
<keyword evidence="5" id="KW-0808">Transferase</keyword>
<sequence length="257" mass="30639">MTIPKIIFIIPYKNRYHQKIHFDVYMKYIMEDYNKDDYEIYYSHQCDNRHFNRGGIKNLGFLAMMKKYPNDFKNITFVFNDVDTLPFLKNQLKYETTKGNIKHFYGFDFTLGGIISVNGDDFLKMNGFPNYWGWGLEDNRLQQRAKYFNINIDRSIFYDFHDQRILNFDKNPNKIVTKNPVSAGKINNGYFNCGLSSLCNINYKIENEYINIYNFNDAILPYEKESFYEKNCETEGSIMRDKSRFSGQLKMKIGINQ</sequence>
<accession>A0A9E8GB92</accession>
<dbReference type="Pfam" id="PF13733">
    <property type="entry name" value="Glyco_transf_7N"/>
    <property type="match status" value="1"/>
</dbReference>
<feature type="domain" description="Galactosyltransferase C-terminal" evidence="11">
    <location>
        <begin position="110"/>
        <end position="154"/>
    </location>
</feature>
<evidence type="ECO:0000313" key="13">
    <source>
        <dbReference type="EMBL" id="UZT28852.1"/>
    </source>
</evidence>
<keyword evidence="8" id="KW-1133">Transmembrane helix</keyword>
<comment type="subcellular location">
    <subcellularLocation>
        <location evidence="1">Membrane</location>
        <topology evidence="1">Single-pass type II membrane protein</topology>
    </subcellularLocation>
</comment>
<dbReference type="GO" id="GO:0008378">
    <property type="term" value="F:galactosyltransferase activity"/>
    <property type="evidence" value="ECO:0007669"/>
    <property type="project" value="TreeGrafter"/>
</dbReference>
<keyword evidence="10" id="KW-0325">Glycoprotein</keyword>
<evidence type="ECO:0000256" key="1">
    <source>
        <dbReference type="ARBA" id="ARBA00004606"/>
    </source>
</evidence>
<dbReference type="SUPFAM" id="SSF53448">
    <property type="entry name" value="Nucleotide-diphospho-sugar transferases"/>
    <property type="match status" value="1"/>
</dbReference>
<evidence type="ECO:0000256" key="5">
    <source>
        <dbReference type="ARBA" id="ARBA00022679"/>
    </source>
</evidence>
<organism evidence="14">
    <name type="scientific">Nucleocytoviricota sp</name>
    <dbReference type="NCBI Taxonomy" id="2809609"/>
    <lineage>
        <taxon>Viruses</taxon>
        <taxon>Varidnaviria</taxon>
        <taxon>Bamfordvirae</taxon>
        <taxon>Nucleocytoviricota</taxon>
    </lineage>
</organism>
<evidence type="ECO:0000256" key="3">
    <source>
        <dbReference type="ARBA" id="ARBA00005735"/>
    </source>
</evidence>
<evidence type="ECO:0000256" key="2">
    <source>
        <dbReference type="ARBA" id="ARBA00004922"/>
    </source>
</evidence>
<dbReference type="EMBL" id="OP765584">
    <property type="protein sequence ID" value="UZT29195.1"/>
    <property type="molecule type" value="Genomic_DNA"/>
</dbReference>
<dbReference type="InterPro" id="IPR003859">
    <property type="entry name" value="Galactosyl_T"/>
</dbReference>
<dbReference type="InterPro" id="IPR027791">
    <property type="entry name" value="Galactosyl_T_C"/>
</dbReference>
<dbReference type="GO" id="GO:0016020">
    <property type="term" value="C:membrane"/>
    <property type="evidence" value="ECO:0007669"/>
    <property type="project" value="UniProtKB-SubCell"/>
</dbReference>
<comment type="similarity">
    <text evidence="3">Belongs to the glycosyltransferase 7 family.</text>
</comment>
<dbReference type="Pfam" id="PF02709">
    <property type="entry name" value="Glyco_transf_7C"/>
    <property type="match status" value="1"/>
</dbReference>
<evidence type="ECO:0000256" key="6">
    <source>
        <dbReference type="ARBA" id="ARBA00022692"/>
    </source>
</evidence>
<evidence type="ECO:0000256" key="4">
    <source>
        <dbReference type="ARBA" id="ARBA00022676"/>
    </source>
</evidence>
<keyword evidence="7" id="KW-0735">Signal-anchor</keyword>
<dbReference type="PRINTS" id="PR02050">
    <property type="entry name" value="B14GALTRFASE"/>
</dbReference>
<dbReference type="PANTHER" id="PTHR19300:SF57">
    <property type="entry name" value="BETA-1,4-N-ACETYLGALACTOSAMINYLTRANSFERASE"/>
    <property type="match status" value="1"/>
</dbReference>
<keyword evidence="6" id="KW-0812">Transmembrane</keyword>
<evidence type="ECO:0000259" key="11">
    <source>
        <dbReference type="Pfam" id="PF02709"/>
    </source>
</evidence>
<evidence type="ECO:0000256" key="8">
    <source>
        <dbReference type="ARBA" id="ARBA00022989"/>
    </source>
</evidence>
<dbReference type="InterPro" id="IPR027995">
    <property type="entry name" value="Galactosyl_T_N"/>
</dbReference>
<keyword evidence="9" id="KW-0472">Membrane</keyword>
<evidence type="ECO:0000259" key="12">
    <source>
        <dbReference type="Pfam" id="PF13733"/>
    </source>
</evidence>
<dbReference type="EMBL" id="OP765507">
    <property type="protein sequence ID" value="UZT28852.1"/>
    <property type="molecule type" value="Genomic_DNA"/>
</dbReference>
<evidence type="ECO:0000256" key="9">
    <source>
        <dbReference type="ARBA" id="ARBA00023136"/>
    </source>
</evidence>
<name>A0A9E8GB92_9VIRU</name>